<dbReference type="AlphaFoldDB" id="A0AA38IEI2"/>
<feature type="domain" description="HAT C-terminal dimerisation" evidence="1">
    <location>
        <begin position="632"/>
        <end position="688"/>
    </location>
</feature>
<evidence type="ECO:0000313" key="2">
    <source>
        <dbReference type="EMBL" id="KAJ3656533.1"/>
    </source>
</evidence>
<dbReference type="PANTHER" id="PTHR45749">
    <property type="match status" value="1"/>
</dbReference>
<dbReference type="PANTHER" id="PTHR45749:SF37">
    <property type="entry name" value="OS05G0311600 PROTEIN"/>
    <property type="match status" value="1"/>
</dbReference>
<evidence type="ECO:0000259" key="1">
    <source>
        <dbReference type="Pfam" id="PF05699"/>
    </source>
</evidence>
<reference evidence="2" key="1">
    <citation type="journal article" date="2023" name="G3 (Bethesda)">
        <title>Whole genome assemblies of Zophobas morio and Tenebrio molitor.</title>
        <authorList>
            <person name="Kaur S."/>
            <person name="Stinson S.A."/>
            <person name="diCenzo G.C."/>
        </authorList>
    </citation>
    <scope>NUCLEOTIDE SEQUENCE</scope>
    <source>
        <strain evidence="2">QUZm001</strain>
    </source>
</reference>
<dbReference type="Proteomes" id="UP001168821">
    <property type="component" value="Unassembled WGS sequence"/>
</dbReference>
<dbReference type="Pfam" id="PF05699">
    <property type="entry name" value="Dimer_Tnp_hAT"/>
    <property type="match status" value="1"/>
</dbReference>
<keyword evidence="3" id="KW-1185">Reference proteome</keyword>
<proteinExistence type="predicted"/>
<dbReference type="InterPro" id="IPR008906">
    <property type="entry name" value="HATC_C_dom"/>
</dbReference>
<comment type="caution">
    <text evidence="2">The sequence shown here is derived from an EMBL/GenBank/DDBJ whole genome shotgun (WGS) entry which is preliminary data.</text>
</comment>
<organism evidence="2 3">
    <name type="scientific">Zophobas morio</name>
    <dbReference type="NCBI Taxonomy" id="2755281"/>
    <lineage>
        <taxon>Eukaryota</taxon>
        <taxon>Metazoa</taxon>
        <taxon>Ecdysozoa</taxon>
        <taxon>Arthropoda</taxon>
        <taxon>Hexapoda</taxon>
        <taxon>Insecta</taxon>
        <taxon>Pterygota</taxon>
        <taxon>Neoptera</taxon>
        <taxon>Endopterygota</taxon>
        <taxon>Coleoptera</taxon>
        <taxon>Polyphaga</taxon>
        <taxon>Cucujiformia</taxon>
        <taxon>Tenebrionidae</taxon>
        <taxon>Zophobas</taxon>
    </lineage>
</organism>
<name>A0AA38IEI2_9CUCU</name>
<dbReference type="EMBL" id="JALNTZ010000004">
    <property type="protein sequence ID" value="KAJ3656533.1"/>
    <property type="molecule type" value="Genomic_DNA"/>
</dbReference>
<gene>
    <name evidence="2" type="ORF">Zmor_015604</name>
</gene>
<dbReference type="GO" id="GO:0046983">
    <property type="term" value="F:protein dimerization activity"/>
    <property type="evidence" value="ECO:0007669"/>
    <property type="project" value="InterPro"/>
</dbReference>
<accession>A0AA38IEI2</accession>
<sequence length="723" mass="83280">MNSVANIKSLVDADKVTEAVRTELKKLGPPRPALVNIQETPVNVYKIHLEKFNPELYNLADWLCGCPQRNALFCYICLVMSKCADRFNGESYYWVISGVTREITCKPKLLQKINKHQTTPQHMSLSLDYALLGENNVLHHLRGKFFLSVTQHNEKVRLNRHILSKLINCVKCAGVGSDYKAEMKQILKDNSTLVSDIFRDFFDTIWCELLNSIHAVCVSLIQQEIARTDFVSMEVDEVNSIGSPVMLVFIVRYELHGEIHERFLKYIVTQSNQVLNMPYIILCELDKLATINKAPENFISISYNGLASIFTGRSGVHSKLKDRFKKIYFIHSYAHNIDFVIEGTGSLGQELRIFFINLKSFQTFFSRSEKYINMLDTIVSKLPNRKLQTGWNFQATSPTLLTVCSHKSDIRECLDQIIDLEVERSTIAEAVALKNLLNNDDFNYWLDLFSKLLPTCNELFDVVHELTAFDAVQVRTIVENFKTKMYNVRNNIEVNPPPIKRPCIEEVYIKEEVTDELVVSNSISQAPPTQDLRQITRTEMVNRIFYVIMAYIEERVTPSPFILLASLIHPGFFAKYRIAFPRAEVEQVARLFSLDKDALSAELRIIYEREELTQAEGSLFLLQYLYKNSLADVFPETFKLLKMVCTVPMTTSDPGRCFSTLKQIKSFLKNSNSQEKIEVLTMCLLEKDLMKKTPNFNELVIEHLCRQKNGELDFSCFAYKQLY</sequence>
<protein>
    <recommendedName>
        <fullName evidence="1">HAT C-terminal dimerisation domain-containing protein</fullName>
    </recommendedName>
</protein>
<evidence type="ECO:0000313" key="3">
    <source>
        <dbReference type="Proteomes" id="UP001168821"/>
    </source>
</evidence>